<evidence type="ECO:0000313" key="2">
    <source>
        <dbReference type="EMBL" id="MFC6154911.1"/>
    </source>
</evidence>
<evidence type="ECO:0008006" key="4">
    <source>
        <dbReference type="Google" id="ProtNLM"/>
    </source>
</evidence>
<evidence type="ECO:0000256" key="1">
    <source>
        <dbReference type="ARBA" id="ARBA00023172"/>
    </source>
</evidence>
<keyword evidence="1" id="KW-0233">DNA recombination</keyword>
<proteinExistence type="predicted"/>
<dbReference type="RefSeq" id="WP_128221993.1">
    <property type="nucleotide sequence ID" value="NZ_CP034929.1"/>
</dbReference>
<accession>A0ABW1QZL5</accession>
<sequence length="710" mass="78406">MLLSDIVRQTTLSDLPAIPDMASRAPSITSARTVREGVRIAPVSADAWPLEAVSHPDRKHPTLFFGAPSARRASEYHVSDDWLVTYKRIAWALINHPTPLAMYSKQGARYANQPSAGTVNTFMQGIKRFLDWLDSMGVSTLSACTPDLLDLYAQDIAAQDLSTGYKQAFTRVLYRLHHMGPVFEDHERLCMPGWGDATPFRTGPSGENRTQIVHPETMDALLNWSLRMVRECADDILDAWQREPVKTTPVRGAAKRFIRNWLDCHDGTLPANKSGVDQRYLAYLAGCSENQVKTALKDVRAELREDRTFGAPISFVGSAVIDGRPWATQASFYDLVAGRSRGGWPYWVSHLQTAALIVVTYLTGMRPGEALSLRPGCVEEVPPNPERPEGVLTYLVHGTVLKTRDQAHTESLGARDATWVASQPVVDAIRVAERINAGADYLFTTPHAGKLNLGTANAAINDYANWVNDLVRREGHNGAHLIPADPHGSLAPSRFRRSIAWFIYQEDDGEVALGMQFKHLEHSLGRDGYAATGTVGMANMMDEERARAHLDLLDSVTEFATSGTHVSGPAADRLVDQVGQSRVYLATVTSSRAAQALARDSAFAVFDNRRAFSLCVYNPSTALCSPQSPDGPDTLRCKSNCPNHARTDETVAPLVADLERLRQSLRNPLLPEPLRLRQEALAADRLRVVEDHRDNARFVQLEEAHGEEEP</sequence>
<name>A0ABW1QZL5_9ACTN</name>
<dbReference type="InterPro" id="IPR013762">
    <property type="entry name" value="Integrase-like_cat_sf"/>
</dbReference>
<dbReference type="Gene3D" id="1.10.443.10">
    <property type="entry name" value="Intergrase catalytic core"/>
    <property type="match status" value="1"/>
</dbReference>
<organism evidence="2 3">
    <name type="scientific">Nocardioides yefusunii</name>
    <dbReference type="NCBI Taxonomy" id="2500546"/>
    <lineage>
        <taxon>Bacteria</taxon>
        <taxon>Bacillati</taxon>
        <taxon>Actinomycetota</taxon>
        <taxon>Actinomycetes</taxon>
        <taxon>Propionibacteriales</taxon>
        <taxon>Nocardioidaceae</taxon>
        <taxon>Nocardioides</taxon>
    </lineage>
</organism>
<reference evidence="3" key="1">
    <citation type="journal article" date="2019" name="Int. J. Syst. Evol. Microbiol.">
        <title>The Global Catalogue of Microorganisms (GCM) 10K type strain sequencing project: providing services to taxonomists for standard genome sequencing and annotation.</title>
        <authorList>
            <consortium name="The Broad Institute Genomics Platform"/>
            <consortium name="The Broad Institute Genome Sequencing Center for Infectious Disease"/>
            <person name="Wu L."/>
            <person name="Ma J."/>
        </authorList>
    </citation>
    <scope>NUCLEOTIDE SEQUENCE [LARGE SCALE GENOMIC DNA]</scope>
    <source>
        <strain evidence="3">DFY28</strain>
    </source>
</reference>
<evidence type="ECO:0000313" key="3">
    <source>
        <dbReference type="Proteomes" id="UP001596098"/>
    </source>
</evidence>
<dbReference type="InterPro" id="IPR011010">
    <property type="entry name" value="DNA_brk_join_enz"/>
</dbReference>
<dbReference type="Proteomes" id="UP001596098">
    <property type="component" value="Unassembled WGS sequence"/>
</dbReference>
<protein>
    <recommendedName>
        <fullName evidence="4">Integrase</fullName>
    </recommendedName>
</protein>
<dbReference type="SUPFAM" id="SSF56349">
    <property type="entry name" value="DNA breaking-rejoining enzymes"/>
    <property type="match status" value="1"/>
</dbReference>
<dbReference type="EMBL" id="JBHSQI010000009">
    <property type="protein sequence ID" value="MFC6154911.1"/>
    <property type="molecule type" value="Genomic_DNA"/>
</dbReference>
<gene>
    <name evidence="2" type="ORF">ACFPWU_14690</name>
</gene>
<comment type="caution">
    <text evidence="2">The sequence shown here is derived from an EMBL/GenBank/DDBJ whole genome shotgun (WGS) entry which is preliminary data.</text>
</comment>
<keyword evidence="3" id="KW-1185">Reference proteome</keyword>